<evidence type="ECO:0000313" key="2">
    <source>
        <dbReference type="EMBL" id="SOH55385.1"/>
    </source>
</evidence>
<dbReference type="Pfam" id="PF00117">
    <property type="entry name" value="GATase"/>
    <property type="match status" value="1"/>
</dbReference>
<dbReference type="CDD" id="cd01741">
    <property type="entry name" value="GATase1_1"/>
    <property type="match status" value="1"/>
</dbReference>
<dbReference type="PANTHER" id="PTHR42695">
    <property type="entry name" value="GLUTAMINE AMIDOTRANSFERASE YLR126C-RELATED"/>
    <property type="match status" value="1"/>
</dbReference>
<keyword evidence="2" id="KW-0808">Transferase</keyword>
<keyword evidence="2" id="KW-0315">Glutamine amidotransferase</keyword>
<dbReference type="GO" id="GO:0016740">
    <property type="term" value="F:transferase activity"/>
    <property type="evidence" value="ECO:0007669"/>
    <property type="project" value="UniProtKB-KW"/>
</dbReference>
<dbReference type="InterPro" id="IPR029062">
    <property type="entry name" value="Class_I_gatase-like"/>
</dbReference>
<dbReference type="SUPFAM" id="SSF52317">
    <property type="entry name" value="Class I glutamine amidotransferase-like"/>
    <property type="match status" value="1"/>
</dbReference>
<accession>A0A7H4L1B7</accession>
<organism evidence="2">
    <name type="scientific">Trichomonas tenax</name>
    <dbReference type="NCBI Taxonomy" id="43075"/>
    <lineage>
        <taxon>Eukaryota</taxon>
        <taxon>Metamonada</taxon>
        <taxon>Parabasalia</taxon>
        <taxon>Trichomonadida</taxon>
        <taxon>Trichomonadidae</taxon>
        <taxon>Trichomonas</taxon>
    </lineage>
</organism>
<dbReference type="Gene3D" id="3.40.50.880">
    <property type="match status" value="1"/>
</dbReference>
<evidence type="ECO:0000259" key="1">
    <source>
        <dbReference type="Pfam" id="PF00117"/>
    </source>
</evidence>
<reference evidence="2" key="1">
    <citation type="submission" date="2017-10" db="EMBL/GenBank/DDBJ databases">
        <authorList>
            <consortium name="Urmite Genomes"/>
        </authorList>
    </citation>
    <scope>NUCLEOTIDE SEQUENCE</scope>
    <source>
        <strain evidence="2">NIH4</strain>
    </source>
</reference>
<dbReference type="EMBL" id="LT934472">
    <property type="protein sequence ID" value="SOH55385.1"/>
    <property type="molecule type" value="Genomic_DNA"/>
</dbReference>
<dbReference type="PANTHER" id="PTHR42695:SF5">
    <property type="entry name" value="GLUTAMINE AMIDOTRANSFERASE YLR126C-RELATED"/>
    <property type="match status" value="1"/>
</dbReference>
<feature type="domain" description="Glutamine amidotransferase" evidence="1">
    <location>
        <begin position="46"/>
        <end position="163"/>
    </location>
</feature>
<dbReference type="AlphaFoldDB" id="A0A7H4L1B7"/>
<proteinExistence type="predicted"/>
<name>A0A7H4L1B7_9EUKA</name>
<gene>
    <name evidence="2" type="primary">GAT1</name>
</gene>
<protein>
    <submittedName>
        <fullName evidence="2">Glutamine amidotransferase class I</fullName>
    </submittedName>
</protein>
<sequence>MFMRLFDSVAQGLKYHVFMTLKGKLPTELHNDELYIITGSNNGAYQDIDWINKLKEWIRNAVTQKTKILGVCFGHQVIAEALGGKVIPYPGGFGIGIRTSKIITDDAKKYFTNGEINLLYLHHDQVVELPKDGICFLTDDFCKYGGYTIGGHVVTYQGHPEFQIPYVRHILTNHCQNEDQEVIKKATATFDSGKELCGKIAAKWALNL</sequence>
<dbReference type="InterPro" id="IPR017926">
    <property type="entry name" value="GATASE"/>
</dbReference>
<dbReference type="GO" id="GO:0005829">
    <property type="term" value="C:cytosol"/>
    <property type="evidence" value="ECO:0007669"/>
    <property type="project" value="TreeGrafter"/>
</dbReference>
<dbReference type="InterPro" id="IPR044992">
    <property type="entry name" value="ChyE-like"/>
</dbReference>